<keyword evidence="3" id="KW-1185">Reference proteome</keyword>
<organism evidence="2 3">
    <name type="scientific">Chitinophaga filiformis</name>
    <name type="common">Myxococcus filiformis</name>
    <name type="synonym">Flexibacter filiformis</name>
    <dbReference type="NCBI Taxonomy" id="104663"/>
    <lineage>
        <taxon>Bacteria</taxon>
        <taxon>Pseudomonadati</taxon>
        <taxon>Bacteroidota</taxon>
        <taxon>Chitinophagia</taxon>
        <taxon>Chitinophagales</taxon>
        <taxon>Chitinophagaceae</taxon>
        <taxon>Chitinophaga</taxon>
    </lineage>
</organism>
<dbReference type="RefSeq" id="WP_247813333.1">
    <property type="nucleotide sequence ID" value="NZ_CP095855.1"/>
</dbReference>
<reference evidence="2 3" key="1">
    <citation type="submission" date="2022-04" db="EMBL/GenBank/DDBJ databases">
        <title>The arsenic-methylating capacity of Chitinophaga filiformis YT5 during chitin decomposition.</title>
        <authorList>
            <person name="Chen G."/>
            <person name="Liang Y."/>
        </authorList>
    </citation>
    <scope>NUCLEOTIDE SEQUENCE [LARGE SCALE GENOMIC DNA]</scope>
    <source>
        <strain evidence="2 3">YT5</strain>
    </source>
</reference>
<accession>A0ABY4I943</accession>
<gene>
    <name evidence="2" type="ORF">MYF79_07915</name>
</gene>
<feature type="domain" description="DUF4178" evidence="1">
    <location>
        <begin position="269"/>
        <end position="407"/>
    </location>
</feature>
<dbReference type="InterPro" id="IPR025235">
    <property type="entry name" value="DUF4178"/>
</dbReference>
<evidence type="ECO:0000259" key="1">
    <source>
        <dbReference type="Pfam" id="PF13785"/>
    </source>
</evidence>
<dbReference type="Proteomes" id="UP000830198">
    <property type="component" value="Chromosome"/>
</dbReference>
<name>A0ABY4I943_CHIFI</name>
<proteinExistence type="predicted"/>
<evidence type="ECO:0000313" key="3">
    <source>
        <dbReference type="Proteomes" id="UP000830198"/>
    </source>
</evidence>
<dbReference type="Pfam" id="PF13785">
    <property type="entry name" value="DUF4178"/>
    <property type="match status" value="1"/>
</dbReference>
<dbReference type="EMBL" id="CP095855">
    <property type="protein sequence ID" value="UPK71206.1"/>
    <property type="molecule type" value="Genomic_DNA"/>
</dbReference>
<sequence>MTEIRYTYQCPSCSNMVPFSSQHTSVAVCTCGTVLNRMTDGTIVPRPFPVIVNKASVIAPGTRGQWKGKAFRVTGRFRIWTAETVFSYWTIILEDETAAYLMEGYGMYAILLPVATPPELARDAIKQMTPGTNKLLNKEQYMLLRKDHCKKWEVEGELFIPECNSTFITYDFSSAKGEVLHIIEYWSQVQPAFEVHYTDFTSLALEQTRAYENPGWQFKCTCSCMLHVTTFPYAQSIACRNCGRWYVYENNSEFTRHGKNKDNIQPAIKLGATGIIKGISYKVIGFLVKEERNQYRSQWREYTLFNEQEGYAFLSEYDGHWIYLREQGKTPVPENMSTSGFNYGGNSFDLFNSYSYNIISAKGEFAGNAFNDIQTKCWEFISPPIMWNREESPGEGIVWFKGWHMDPDELKKALGDAIIRPTQIGVGAVQPNGYIDLMKLVRNTLIAICVLILLHLAITSGNSERELFTREIYFSDSTREQIAVINDIHLEKRKSNVMLDIYSPVQNTWMEVEATLVNTKTGTEYSVNEGVEYYSGVEDGERWSEGSQNGTFFISEVPRGDYTLKLEATREASYSPLKSYTITAYYDVPNTRNLFICIGLLLLWPIFKYFSTYFSERQRWSNSPYSAFITSEDE</sequence>
<evidence type="ECO:0000313" key="2">
    <source>
        <dbReference type="EMBL" id="UPK71206.1"/>
    </source>
</evidence>
<protein>
    <submittedName>
        <fullName evidence="2">DUF4178 domain-containing protein</fullName>
    </submittedName>
</protein>